<dbReference type="PANTHER" id="PTHR43133">
    <property type="entry name" value="RNA POLYMERASE ECF-TYPE SIGMA FACTO"/>
    <property type="match status" value="1"/>
</dbReference>
<dbReference type="SUPFAM" id="SSF88946">
    <property type="entry name" value="Sigma2 domain of RNA polymerase sigma factors"/>
    <property type="match status" value="1"/>
</dbReference>
<comment type="similarity">
    <text evidence="1">Belongs to the sigma-70 factor family. ECF subfamily.</text>
</comment>
<dbReference type="PANTHER" id="PTHR43133:SF50">
    <property type="entry name" value="ECF RNA POLYMERASE SIGMA FACTOR SIGM"/>
    <property type="match status" value="1"/>
</dbReference>
<name>A0A857L321_9ACTN</name>
<sequence>MTGDEELLHAHLRGDPAAFTTLIERHHNHLWAVALRTCGNPHDAADALQETLISAYQTAGQFRGDGPVAGWLHRIAVNCSLDRLRRNRLHRIVPIPDPDTAPFADPSDQMADVDLSLSIDDALHQLTDDQRAVIIAIDVEGRPLAEVARRLDLPVGTIKSRSSRARARLARLLGHLVDPDMDAGGITDARAPQPT</sequence>
<dbReference type="InterPro" id="IPR013325">
    <property type="entry name" value="RNA_pol_sigma_r2"/>
</dbReference>
<dbReference type="GO" id="GO:0006352">
    <property type="term" value="P:DNA-templated transcription initiation"/>
    <property type="evidence" value="ECO:0007669"/>
    <property type="project" value="InterPro"/>
</dbReference>
<dbReference type="GO" id="GO:0003677">
    <property type="term" value="F:DNA binding"/>
    <property type="evidence" value="ECO:0007669"/>
    <property type="project" value="UniProtKB-KW"/>
</dbReference>
<feature type="domain" description="RNA polymerase sigma-70 region 2" evidence="6">
    <location>
        <begin position="22"/>
        <end position="88"/>
    </location>
</feature>
<dbReference type="InterPro" id="IPR007627">
    <property type="entry name" value="RNA_pol_sigma70_r2"/>
</dbReference>
<evidence type="ECO:0000256" key="5">
    <source>
        <dbReference type="ARBA" id="ARBA00023163"/>
    </source>
</evidence>
<evidence type="ECO:0000256" key="3">
    <source>
        <dbReference type="ARBA" id="ARBA00023082"/>
    </source>
</evidence>
<dbReference type="InterPro" id="IPR013249">
    <property type="entry name" value="RNA_pol_sigma70_r4_t2"/>
</dbReference>
<gene>
    <name evidence="8" type="primary">sigM</name>
    <name evidence="8" type="ORF">GII30_23215</name>
</gene>
<evidence type="ECO:0000259" key="7">
    <source>
        <dbReference type="Pfam" id="PF08281"/>
    </source>
</evidence>
<dbReference type="Gene3D" id="1.10.10.10">
    <property type="entry name" value="Winged helix-like DNA-binding domain superfamily/Winged helix DNA-binding domain"/>
    <property type="match status" value="1"/>
</dbReference>
<dbReference type="CDD" id="cd06171">
    <property type="entry name" value="Sigma70_r4"/>
    <property type="match status" value="1"/>
</dbReference>
<dbReference type="SUPFAM" id="SSF88659">
    <property type="entry name" value="Sigma3 and sigma4 domains of RNA polymerase sigma factors"/>
    <property type="match status" value="1"/>
</dbReference>
<dbReference type="InterPro" id="IPR014284">
    <property type="entry name" value="RNA_pol_sigma-70_dom"/>
</dbReference>
<organism evidence="8">
    <name type="scientific">Gordonia amarae</name>
    <dbReference type="NCBI Taxonomy" id="36821"/>
    <lineage>
        <taxon>Bacteria</taxon>
        <taxon>Bacillati</taxon>
        <taxon>Actinomycetota</taxon>
        <taxon>Actinomycetes</taxon>
        <taxon>Mycobacteriales</taxon>
        <taxon>Gordoniaceae</taxon>
        <taxon>Gordonia</taxon>
    </lineage>
</organism>
<dbReference type="Pfam" id="PF08281">
    <property type="entry name" value="Sigma70_r4_2"/>
    <property type="match status" value="1"/>
</dbReference>
<dbReference type="EMBL" id="CP045810">
    <property type="protein sequence ID" value="QHN41676.1"/>
    <property type="molecule type" value="Genomic_DNA"/>
</dbReference>
<dbReference type="InterPro" id="IPR039425">
    <property type="entry name" value="RNA_pol_sigma-70-like"/>
</dbReference>
<dbReference type="NCBIfam" id="NF007225">
    <property type="entry name" value="PRK09643.1"/>
    <property type="match status" value="1"/>
</dbReference>
<evidence type="ECO:0000259" key="6">
    <source>
        <dbReference type="Pfam" id="PF04542"/>
    </source>
</evidence>
<evidence type="ECO:0000256" key="4">
    <source>
        <dbReference type="ARBA" id="ARBA00023125"/>
    </source>
</evidence>
<feature type="domain" description="RNA polymerase sigma factor 70 region 4 type 2" evidence="7">
    <location>
        <begin position="117"/>
        <end position="169"/>
    </location>
</feature>
<keyword evidence="5" id="KW-0804">Transcription</keyword>
<protein>
    <submittedName>
        <fullName evidence="8">RNA polymerase sigma factor SigM</fullName>
    </submittedName>
</protein>
<dbReference type="Pfam" id="PF04542">
    <property type="entry name" value="Sigma70_r2"/>
    <property type="match status" value="1"/>
</dbReference>
<dbReference type="Gene3D" id="1.10.1740.10">
    <property type="match status" value="1"/>
</dbReference>
<dbReference type="GO" id="GO:0016987">
    <property type="term" value="F:sigma factor activity"/>
    <property type="evidence" value="ECO:0007669"/>
    <property type="project" value="UniProtKB-KW"/>
</dbReference>
<proteinExistence type="inferred from homology"/>
<evidence type="ECO:0000256" key="2">
    <source>
        <dbReference type="ARBA" id="ARBA00023015"/>
    </source>
</evidence>
<dbReference type="AlphaFoldDB" id="A0A857L321"/>
<evidence type="ECO:0000313" key="8">
    <source>
        <dbReference type="EMBL" id="QHN41676.1"/>
    </source>
</evidence>
<accession>A0A857L321</accession>
<dbReference type="InterPro" id="IPR036388">
    <property type="entry name" value="WH-like_DNA-bd_sf"/>
</dbReference>
<dbReference type="RefSeq" id="WP_005193490.1">
    <property type="nucleotide sequence ID" value="NZ_CP045804.1"/>
</dbReference>
<dbReference type="NCBIfam" id="TIGR02937">
    <property type="entry name" value="sigma70-ECF"/>
    <property type="match status" value="1"/>
</dbReference>
<dbReference type="InterPro" id="IPR013324">
    <property type="entry name" value="RNA_pol_sigma_r3/r4-like"/>
</dbReference>
<evidence type="ECO:0000256" key="1">
    <source>
        <dbReference type="ARBA" id="ARBA00010641"/>
    </source>
</evidence>
<keyword evidence="4" id="KW-0238">DNA-binding</keyword>
<keyword evidence="2" id="KW-0805">Transcription regulation</keyword>
<reference evidence="8" key="1">
    <citation type="journal article" date="2021" name="Nat. Microbiol.">
        <title>Cocultivation of an ultrasmall environmental parasitic bacterium with lytic ability against bacteria associated with wastewater foams.</title>
        <authorList>
            <person name="Batinovic S."/>
            <person name="Rose J.J.A."/>
            <person name="Ratcliffe J."/>
            <person name="Seviour R.J."/>
            <person name="Petrovski S."/>
        </authorList>
    </citation>
    <scope>NUCLEOTIDE SEQUENCE</scope>
    <source>
        <strain evidence="8">CON44</strain>
    </source>
</reference>
<keyword evidence="3" id="KW-0731">Sigma factor</keyword>